<name>A0A0F9L6A9_9ZZZZ</name>
<proteinExistence type="predicted"/>
<accession>A0A0F9L6A9</accession>
<comment type="caution">
    <text evidence="1">The sequence shown here is derived from an EMBL/GenBank/DDBJ whole genome shotgun (WGS) entry which is preliminary data.</text>
</comment>
<gene>
    <name evidence="1" type="ORF">LCGC14_1239870</name>
</gene>
<dbReference type="AlphaFoldDB" id="A0A0F9L6A9"/>
<dbReference type="EMBL" id="LAZR01006688">
    <property type="protein sequence ID" value="KKM90309.1"/>
    <property type="molecule type" value="Genomic_DNA"/>
</dbReference>
<sequence>MLTVSKKKRVGVDKIWEGFVDSLDDDAGVSLRTGLTVLATEPKELPKGWQVNGDTVVREISISEYDFGEIPDDQMRADANAGFDLRQRAEANWEDEVVPRKLTKIRLAEIRLEQILWAINHAHSQGEHDLAVQMSSDKAGAVAYYDENHEA</sequence>
<protein>
    <submittedName>
        <fullName evidence="1">Uncharacterized protein</fullName>
    </submittedName>
</protein>
<evidence type="ECO:0000313" key="1">
    <source>
        <dbReference type="EMBL" id="KKM90309.1"/>
    </source>
</evidence>
<reference evidence="1" key="1">
    <citation type="journal article" date="2015" name="Nature">
        <title>Complex archaea that bridge the gap between prokaryotes and eukaryotes.</title>
        <authorList>
            <person name="Spang A."/>
            <person name="Saw J.H."/>
            <person name="Jorgensen S.L."/>
            <person name="Zaremba-Niedzwiedzka K."/>
            <person name="Martijn J."/>
            <person name="Lind A.E."/>
            <person name="van Eijk R."/>
            <person name="Schleper C."/>
            <person name="Guy L."/>
            <person name="Ettema T.J."/>
        </authorList>
    </citation>
    <scope>NUCLEOTIDE SEQUENCE</scope>
</reference>
<organism evidence="1">
    <name type="scientific">marine sediment metagenome</name>
    <dbReference type="NCBI Taxonomy" id="412755"/>
    <lineage>
        <taxon>unclassified sequences</taxon>
        <taxon>metagenomes</taxon>
        <taxon>ecological metagenomes</taxon>
    </lineage>
</organism>